<protein>
    <recommendedName>
        <fullName evidence="1">ATP-dependent DNA helicase</fullName>
        <ecNumber evidence="1">5.6.2.3</ecNumber>
    </recommendedName>
</protein>
<dbReference type="GO" id="GO:0006281">
    <property type="term" value="P:DNA repair"/>
    <property type="evidence" value="ECO:0007669"/>
    <property type="project" value="UniProtKB-KW"/>
</dbReference>
<dbReference type="GO" id="GO:0005524">
    <property type="term" value="F:ATP binding"/>
    <property type="evidence" value="ECO:0007669"/>
    <property type="project" value="UniProtKB-KW"/>
</dbReference>
<dbReference type="InterPro" id="IPR010285">
    <property type="entry name" value="DNA_helicase_pif1-like_DEAD"/>
</dbReference>
<sequence>MFEKSVIWHECEVLHLITNMRVQNCLSINDTTTQARLAYHSVWLLQIGDGRIPNVKRQFGMPPHIIKLKMGVLIMLLRNLDQRNGHCNGARYSVLSVSDNMITASKITGVDAGRTLLIPRIIQQPSDTDLPFSLKRRQFPVKPAFNVYLQKSRTKSF</sequence>
<dbReference type="GO" id="GO:0043139">
    <property type="term" value="F:5'-3' DNA helicase activity"/>
    <property type="evidence" value="ECO:0007669"/>
    <property type="project" value="UniProtKB-EC"/>
</dbReference>
<dbReference type="InterPro" id="IPR027417">
    <property type="entry name" value="P-loop_NTPase"/>
</dbReference>
<dbReference type="AlphaFoldDB" id="A0A0L8HNH0"/>
<gene>
    <name evidence="4" type="ORF">OCBIM_22010595mg</name>
</gene>
<evidence type="ECO:0000259" key="3">
    <source>
        <dbReference type="Pfam" id="PF21530"/>
    </source>
</evidence>
<dbReference type="STRING" id="37653.A0A0L8HNH0"/>
<feature type="domain" description="DNA helicase Pif1-like 2B" evidence="3">
    <location>
        <begin position="60"/>
        <end position="95"/>
    </location>
</feature>
<name>A0A0L8HNH0_OCTBM</name>
<dbReference type="EC" id="5.6.2.3" evidence="1"/>
<keyword evidence="1" id="KW-0067">ATP-binding</keyword>
<comment type="similarity">
    <text evidence="1">Belongs to the helicase family.</text>
</comment>
<keyword evidence="1" id="KW-0378">Hydrolase</keyword>
<evidence type="ECO:0000259" key="2">
    <source>
        <dbReference type="Pfam" id="PF05970"/>
    </source>
</evidence>
<feature type="domain" description="DNA helicase Pif1-like DEAD-box helicase" evidence="2">
    <location>
        <begin position="3"/>
        <end position="56"/>
    </location>
</feature>
<keyword evidence="1" id="KW-0227">DNA damage</keyword>
<dbReference type="GO" id="GO:0000723">
    <property type="term" value="P:telomere maintenance"/>
    <property type="evidence" value="ECO:0007669"/>
    <property type="project" value="InterPro"/>
</dbReference>
<dbReference type="PANTHER" id="PTHR10492">
    <property type="match status" value="1"/>
</dbReference>
<accession>A0A0L8HNH0</accession>
<dbReference type="GO" id="GO:0016887">
    <property type="term" value="F:ATP hydrolysis activity"/>
    <property type="evidence" value="ECO:0007669"/>
    <property type="project" value="RHEA"/>
</dbReference>
<dbReference type="PANTHER" id="PTHR10492:SF57">
    <property type="entry name" value="ATP-DEPENDENT DNA HELICASE"/>
    <property type="match status" value="1"/>
</dbReference>
<keyword evidence="1" id="KW-0234">DNA repair</keyword>
<dbReference type="Pfam" id="PF21530">
    <property type="entry name" value="Pif1_2B_dom"/>
    <property type="match status" value="1"/>
</dbReference>
<dbReference type="InterPro" id="IPR049163">
    <property type="entry name" value="Pif1-like_2B_dom"/>
</dbReference>
<keyword evidence="1" id="KW-0347">Helicase</keyword>
<dbReference type="EMBL" id="KQ417695">
    <property type="protein sequence ID" value="KOF90729.1"/>
    <property type="molecule type" value="Genomic_DNA"/>
</dbReference>
<evidence type="ECO:0000256" key="1">
    <source>
        <dbReference type="RuleBase" id="RU363044"/>
    </source>
</evidence>
<keyword evidence="1" id="KW-0233">DNA recombination</keyword>
<comment type="catalytic activity">
    <reaction evidence="1">
        <text>ATP + H2O = ADP + phosphate + H(+)</text>
        <dbReference type="Rhea" id="RHEA:13065"/>
        <dbReference type="ChEBI" id="CHEBI:15377"/>
        <dbReference type="ChEBI" id="CHEBI:15378"/>
        <dbReference type="ChEBI" id="CHEBI:30616"/>
        <dbReference type="ChEBI" id="CHEBI:43474"/>
        <dbReference type="ChEBI" id="CHEBI:456216"/>
        <dbReference type="EC" id="5.6.2.3"/>
    </reaction>
</comment>
<reference evidence="4" key="1">
    <citation type="submission" date="2015-07" db="EMBL/GenBank/DDBJ databases">
        <title>MeaNS - Measles Nucleotide Surveillance Program.</title>
        <authorList>
            <person name="Tran T."/>
            <person name="Druce J."/>
        </authorList>
    </citation>
    <scope>NUCLEOTIDE SEQUENCE</scope>
    <source>
        <strain evidence="4">UCB-OBI-ISO-001</strain>
        <tissue evidence="4">Gonad</tissue>
    </source>
</reference>
<keyword evidence="1" id="KW-0547">Nucleotide-binding</keyword>
<organism evidence="4">
    <name type="scientific">Octopus bimaculoides</name>
    <name type="common">California two-spotted octopus</name>
    <dbReference type="NCBI Taxonomy" id="37653"/>
    <lineage>
        <taxon>Eukaryota</taxon>
        <taxon>Metazoa</taxon>
        <taxon>Spiralia</taxon>
        <taxon>Lophotrochozoa</taxon>
        <taxon>Mollusca</taxon>
        <taxon>Cephalopoda</taxon>
        <taxon>Coleoidea</taxon>
        <taxon>Octopodiformes</taxon>
        <taxon>Octopoda</taxon>
        <taxon>Incirrata</taxon>
        <taxon>Octopodidae</taxon>
        <taxon>Octopus</taxon>
    </lineage>
</organism>
<dbReference type="SUPFAM" id="SSF52540">
    <property type="entry name" value="P-loop containing nucleoside triphosphate hydrolases"/>
    <property type="match status" value="1"/>
</dbReference>
<comment type="cofactor">
    <cofactor evidence="1">
        <name>Mg(2+)</name>
        <dbReference type="ChEBI" id="CHEBI:18420"/>
    </cofactor>
</comment>
<dbReference type="Pfam" id="PF05970">
    <property type="entry name" value="PIF1"/>
    <property type="match status" value="1"/>
</dbReference>
<evidence type="ECO:0000313" key="4">
    <source>
        <dbReference type="EMBL" id="KOF90729.1"/>
    </source>
</evidence>
<dbReference type="GO" id="GO:0006310">
    <property type="term" value="P:DNA recombination"/>
    <property type="evidence" value="ECO:0007669"/>
    <property type="project" value="UniProtKB-KW"/>
</dbReference>
<proteinExistence type="inferred from homology"/>